<feature type="region of interest" description="Disordered" evidence="7">
    <location>
        <begin position="186"/>
        <end position="269"/>
    </location>
</feature>
<dbReference type="Gene3D" id="3.30.50.10">
    <property type="entry name" value="Erythroid Transcription Factor GATA-1, subunit A"/>
    <property type="match status" value="1"/>
</dbReference>
<comment type="caution">
    <text evidence="9">The sequence shown here is derived from an EMBL/GenBank/DDBJ whole genome shotgun (WGS) entry which is preliminary data.</text>
</comment>
<dbReference type="EMBL" id="JADGJH010000038">
    <property type="protein sequence ID" value="KAJ3141344.1"/>
    <property type="molecule type" value="Genomic_DNA"/>
</dbReference>
<evidence type="ECO:0000256" key="7">
    <source>
        <dbReference type="SAM" id="MobiDB-lite"/>
    </source>
</evidence>
<comment type="subcellular location">
    <subcellularLocation>
        <location evidence="1">Nucleus</location>
    </subcellularLocation>
</comment>
<dbReference type="PANTHER" id="PTHR10071">
    <property type="entry name" value="TRANSCRIPTION FACTOR GATA FAMILY MEMBER"/>
    <property type="match status" value="1"/>
</dbReference>
<dbReference type="InterPro" id="IPR013088">
    <property type="entry name" value="Znf_NHR/GATA"/>
</dbReference>
<dbReference type="InterPro" id="IPR039355">
    <property type="entry name" value="Transcription_factor_GATA"/>
</dbReference>
<dbReference type="Pfam" id="PF00320">
    <property type="entry name" value="GATA"/>
    <property type="match status" value="1"/>
</dbReference>
<evidence type="ECO:0000256" key="6">
    <source>
        <dbReference type="PROSITE-ProRule" id="PRU00094"/>
    </source>
</evidence>
<gene>
    <name evidence="9" type="ORF">HK100_007956</name>
</gene>
<proteinExistence type="predicted"/>
<keyword evidence="4" id="KW-0862">Zinc</keyword>
<dbReference type="GO" id="GO:0000981">
    <property type="term" value="F:DNA-binding transcription factor activity, RNA polymerase II-specific"/>
    <property type="evidence" value="ECO:0007669"/>
    <property type="project" value="TreeGrafter"/>
</dbReference>
<keyword evidence="5" id="KW-0539">Nucleus</keyword>
<evidence type="ECO:0000313" key="10">
    <source>
        <dbReference type="Proteomes" id="UP001211907"/>
    </source>
</evidence>
<dbReference type="GO" id="GO:0045944">
    <property type="term" value="P:positive regulation of transcription by RNA polymerase II"/>
    <property type="evidence" value="ECO:0007669"/>
    <property type="project" value="TreeGrafter"/>
</dbReference>
<dbReference type="SMART" id="SM00401">
    <property type="entry name" value="ZnF_GATA"/>
    <property type="match status" value="1"/>
</dbReference>
<evidence type="ECO:0000313" key="9">
    <source>
        <dbReference type="EMBL" id="KAJ3141344.1"/>
    </source>
</evidence>
<feature type="compositionally biased region" description="Acidic residues" evidence="7">
    <location>
        <begin position="186"/>
        <end position="211"/>
    </location>
</feature>
<dbReference type="InterPro" id="IPR000679">
    <property type="entry name" value="Znf_GATA"/>
</dbReference>
<keyword evidence="3 6" id="KW-0863">Zinc-finger</keyword>
<protein>
    <recommendedName>
        <fullName evidence="8">GATA-type domain-containing protein</fullName>
    </recommendedName>
</protein>
<dbReference type="PROSITE" id="PS50114">
    <property type="entry name" value="GATA_ZN_FINGER_2"/>
    <property type="match status" value="1"/>
</dbReference>
<dbReference type="GO" id="GO:0008270">
    <property type="term" value="F:zinc ion binding"/>
    <property type="evidence" value="ECO:0007669"/>
    <property type="project" value="UniProtKB-KW"/>
</dbReference>
<evidence type="ECO:0000256" key="3">
    <source>
        <dbReference type="ARBA" id="ARBA00022771"/>
    </source>
</evidence>
<dbReference type="GO" id="GO:0005634">
    <property type="term" value="C:nucleus"/>
    <property type="evidence" value="ECO:0007669"/>
    <property type="project" value="UniProtKB-SubCell"/>
</dbReference>
<dbReference type="GO" id="GO:0000978">
    <property type="term" value="F:RNA polymerase II cis-regulatory region sequence-specific DNA binding"/>
    <property type="evidence" value="ECO:0007669"/>
    <property type="project" value="TreeGrafter"/>
</dbReference>
<name>A0AAD5TC03_9FUNG</name>
<evidence type="ECO:0000256" key="5">
    <source>
        <dbReference type="ARBA" id="ARBA00023242"/>
    </source>
</evidence>
<dbReference type="PANTHER" id="PTHR10071:SF281">
    <property type="entry name" value="BOX A-BINDING FACTOR-RELATED"/>
    <property type="match status" value="1"/>
</dbReference>
<feature type="domain" description="GATA-type" evidence="8">
    <location>
        <begin position="271"/>
        <end position="324"/>
    </location>
</feature>
<evidence type="ECO:0000256" key="1">
    <source>
        <dbReference type="ARBA" id="ARBA00004123"/>
    </source>
</evidence>
<dbReference type="AlphaFoldDB" id="A0AAD5TC03"/>
<accession>A0AAD5TC03</accession>
<dbReference type="CDD" id="cd00202">
    <property type="entry name" value="ZnF_GATA"/>
    <property type="match status" value="1"/>
</dbReference>
<sequence>MSVVSRATLAHETCSESEGSESTNDWSTSKQLNIDQHRPNITVDNSRESISHFYNSSLTMGADSSSKKSHTPIEQYHSEIKNLQPVNKYFGKRRQVNALRKIEASNGVLIEADQLDAYEYLLQSSSEFSAFQVKHLPNATGIAKPSKTQPEIAGILTENKEKEPIDFGGNGIVQRVRKRVTKRLLEDDDEFQPDSESADAEIASETDDSDDSGSFYEGQKEGGNSKGKERRKTQPSALLSRKSDGTSKTKKISVTNSGTARKQQAKKKRRVIAGRACSNCNAMETPVWRRSPEGKPICNACGVFAKVHGHVRPIELRKDVVYTRTRKTEKASEWRSLDLDSE</sequence>
<dbReference type="PROSITE" id="PS00344">
    <property type="entry name" value="GATA_ZN_FINGER_1"/>
    <property type="match status" value="1"/>
</dbReference>
<reference evidence="9" key="1">
    <citation type="submission" date="2020-05" db="EMBL/GenBank/DDBJ databases">
        <title>Phylogenomic resolution of chytrid fungi.</title>
        <authorList>
            <person name="Stajich J.E."/>
            <person name="Amses K."/>
            <person name="Simmons R."/>
            <person name="Seto K."/>
            <person name="Myers J."/>
            <person name="Bonds A."/>
            <person name="Quandt C.A."/>
            <person name="Barry K."/>
            <person name="Liu P."/>
            <person name="Grigoriev I."/>
            <person name="Longcore J.E."/>
            <person name="James T.Y."/>
        </authorList>
    </citation>
    <scope>NUCLEOTIDE SEQUENCE</scope>
    <source>
        <strain evidence="9">JEL0513</strain>
    </source>
</reference>
<organism evidence="9 10">
    <name type="scientific">Physocladia obscura</name>
    <dbReference type="NCBI Taxonomy" id="109957"/>
    <lineage>
        <taxon>Eukaryota</taxon>
        <taxon>Fungi</taxon>
        <taxon>Fungi incertae sedis</taxon>
        <taxon>Chytridiomycota</taxon>
        <taxon>Chytridiomycota incertae sedis</taxon>
        <taxon>Chytridiomycetes</taxon>
        <taxon>Chytridiales</taxon>
        <taxon>Chytriomycetaceae</taxon>
        <taxon>Physocladia</taxon>
    </lineage>
</organism>
<dbReference type="GO" id="GO:0000122">
    <property type="term" value="P:negative regulation of transcription by RNA polymerase II"/>
    <property type="evidence" value="ECO:0007669"/>
    <property type="project" value="TreeGrafter"/>
</dbReference>
<dbReference type="SUPFAM" id="SSF57716">
    <property type="entry name" value="Glucocorticoid receptor-like (DNA-binding domain)"/>
    <property type="match status" value="1"/>
</dbReference>
<evidence type="ECO:0000256" key="2">
    <source>
        <dbReference type="ARBA" id="ARBA00022723"/>
    </source>
</evidence>
<evidence type="ECO:0000256" key="4">
    <source>
        <dbReference type="ARBA" id="ARBA00022833"/>
    </source>
</evidence>
<feature type="region of interest" description="Disordered" evidence="7">
    <location>
        <begin position="1"/>
        <end position="37"/>
    </location>
</feature>
<dbReference type="Proteomes" id="UP001211907">
    <property type="component" value="Unassembled WGS sequence"/>
</dbReference>
<evidence type="ECO:0000259" key="8">
    <source>
        <dbReference type="PROSITE" id="PS50114"/>
    </source>
</evidence>
<keyword evidence="10" id="KW-1185">Reference proteome</keyword>
<feature type="compositionally biased region" description="Polar residues" evidence="7">
    <location>
        <begin position="24"/>
        <end position="34"/>
    </location>
</feature>
<dbReference type="PRINTS" id="PR00619">
    <property type="entry name" value="GATAZNFINGER"/>
</dbReference>
<keyword evidence="2" id="KW-0479">Metal-binding</keyword>